<dbReference type="GO" id="GO:0004222">
    <property type="term" value="F:metalloendopeptidase activity"/>
    <property type="evidence" value="ECO:0007669"/>
    <property type="project" value="InterPro"/>
</dbReference>
<evidence type="ECO:0000313" key="9">
    <source>
        <dbReference type="Proteomes" id="UP000640333"/>
    </source>
</evidence>
<dbReference type="GO" id="GO:0046872">
    <property type="term" value="F:metal ion binding"/>
    <property type="evidence" value="ECO:0007669"/>
    <property type="project" value="UniProtKB-KW"/>
</dbReference>
<dbReference type="Pfam" id="PF14559">
    <property type="entry name" value="TPR_19"/>
    <property type="match status" value="1"/>
</dbReference>
<dbReference type="InterPro" id="IPR051156">
    <property type="entry name" value="Mito/Outer_Membr_Metalloprot"/>
</dbReference>
<proteinExistence type="inferred from homology"/>
<evidence type="ECO:0000256" key="6">
    <source>
        <dbReference type="RuleBase" id="RU003983"/>
    </source>
</evidence>
<organism evidence="8 9">
    <name type="scientific">Pontibacterium sinense</name>
    <dbReference type="NCBI Taxonomy" id="2781979"/>
    <lineage>
        <taxon>Bacteria</taxon>
        <taxon>Pseudomonadati</taxon>
        <taxon>Pseudomonadota</taxon>
        <taxon>Gammaproteobacteria</taxon>
        <taxon>Oceanospirillales</taxon>
        <taxon>Oceanospirillaceae</taxon>
        <taxon>Pontibacterium</taxon>
    </lineage>
</organism>
<dbReference type="PANTHER" id="PTHR22726">
    <property type="entry name" value="METALLOENDOPEPTIDASE OMA1"/>
    <property type="match status" value="1"/>
</dbReference>
<dbReference type="AlphaFoldDB" id="A0A8J7FE87"/>
<gene>
    <name evidence="8" type="ORF">IOQ59_19500</name>
</gene>
<dbReference type="SUPFAM" id="SSF48452">
    <property type="entry name" value="TPR-like"/>
    <property type="match status" value="1"/>
</dbReference>
<evidence type="ECO:0000256" key="2">
    <source>
        <dbReference type="ARBA" id="ARBA00022723"/>
    </source>
</evidence>
<evidence type="ECO:0000256" key="1">
    <source>
        <dbReference type="ARBA" id="ARBA00022670"/>
    </source>
</evidence>
<dbReference type="InterPro" id="IPR011990">
    <property type="entry name" value="TPR-like_helical_dom_sf"/>
</dbReference>
<dbReference type="EMBL" id="JADEYS010000028">
    <property type="protein sequence ID" value="MBE9399452.1"/>
    <property type="molecule type" value="Genomic_DNA"/>
</dbReference>
<dbReference type="Proteomes" id="UP000640333">
    <property type="component" value="Unassembled WGS sequence"/>
</dbReference>
<keyword evidence="5 6" id="KW-0482">Metalloprotease</keyword>
<comment type="similarity">
    <text evidence="6">Belongs to the peptidase M48 family.</text>
</comment>
<reference evidence="8" key="1">
    <citation type="submission" date="2020-10" db="EMBL/GenBank/DDBJ databases">
        <title>Bacterium isolated from coastal waters sediment.</title>
        <authorList>
            <person name="Chen R.-J."/>
            <person name="Lu D.-C."/>
            <person name="Zhu K.-L."/>
            <person name="Du Z.-J."/>
        </authorList>
    </citation>
    <scope>NUCLEOTIDE SEQUENCE</scope>
    <source>
        <strain evidence="8">N1Y112</strain>
    </source>
</reference>
<keyword evidence="4 6" id="KW-0862">Zinc</keyword>
<protein>
    <submittedName>
        <fullName evidence="8">M48 family metallopeptidase</fullName>
    </submittedName>
</protein>
<keyword evidence="2" id="KW-0479">Metal-binding</keyword>
<name>A0A8J7FE87_9GAMM</name>
<dbReference type="GO" id="GO:0051603">
    <property type="term" value="P:proteolysis involved in protein catabolic process"/>
    <property type="evidence" value="ECO:0007669"/>
    <property type="project" value="TreeGrafter"/>
</dbReference>
<sequence>MLGRTWVRMLRGSAQLYEDPIVVAYLEDLLWDVTEHSQLTDRRLELVVLDNPTLNAFAVPGGIVGLHTGLVEAAQSEDELASVIAHELAHLSQRHYAANVDHQKRNRPFMLAALLGSLLVAAADSQGGVAAISSTVAASQASSLAFSRQNEREADYIGMQTLAEAGFDPKAMPNMFSRLQANARYGQKPPEFLLTHPVTESRVADSLNRAANLPSPKKRADAIDYDLVQSRIIAHYSKNADQLLANLADQRKSQDSDSLRYATVMAAINAEKFDVAERAFSGMSKAFLQKLPVRLAKAELSIAQKHYDKASQQLRSVLKLFPDNYPTNAIYAELLLHQGQNSHAIAVYKQLAAQRPTDVNVWYNLAEVQGLAGNTLDVHMARIEYFMLTGNIDLAIRQVKFALRTPQLSSEERARLETLEVEAKYLRQQMRRVM</sequence>
<evidence type="ECO:0000256" key="5">
    <source>
        <dbReference type="ARBA" id="ARBA00023049"/>
    </source>
</evidence>
<evidence type="ECO:0000259" key="7">
    <source>
        <dbReference type="Pfam" id="PF01435"/>
    </source>
</evidence>
<comment type="caution">
    <text evidence="8">The sequence shown here is derived from an EMBL/GenBank/DDBJ whole genome shotgun (WGS) entry which is preliminary data.</text>
</comment>
<dbReference type="PANTHER" id="PTHR22726:SF1">
    <property type="entry name" value="METALLOENDOPEPTIDASE OMA1, MITOCHONDRIAL"/>
    <property type="match status" value="1"/>
</dbReference>
<evidence type="ECO:0000256" key="4">
    <source>
        <dbReference type="ARBA" id="ARBA00022833"/>
    </source>
</evidence>
<dbReference type="InterPro" id="IPR001915">
    <property type="entry name" value="Peptidase_M48"/>
</dbReference>
<dbReference type="Pfam" id="PF01435">
    <property type="entry name" value="Peptidase_M48"/>
    <property type="match status" value="1"/>
</dbReference>
<evidence type="ECO:0000256" key="3">
    <source>
        <dbReference type="ARBA" id="ARBA00022801"/>
    </source>
</evidence>
<keyword evidence="1 6" id="KW-0645">Protease</keyword>
<comment type="cofactor">
    <cofactor evidence="6">
        <name>Zn(2+)</name>
        <dbReference type="ChEBI" id="CHEBI:29105"/>
    </cofactor>
    <text evidence="6">Binds 1 zinc ion per subunit.</text>
</comment>
<dbReference type="Gene3D" id="3.30.2010.10">
    <property type="entry name" value="Metalloproteases ('zincins'), catalytic domain"/>
    <property type="match status" value="1"/>
</dbReference>
<accession>A0A8J7FE87</accession>
<keyword evidence="3 6" id="KW-0378">Hydrolase</keyword>
<evidence type="ECO:0000313" key="8">
    <source>
        <dbReference type="EMBL" id="MBE9399452.1"/>
    </source>
</evidence>
<feature type="domain" description="Peptidase M48" evidence="7">
    <location>
        <begin position="25"/>
        <end position="205"/>
    </location>
</feature>
<keyword evidence="9" id="KW-1185">Reference proteome</keyword>
<dbReference type="Gene3D" id="1.25.40.10">
    <property type="entry name" value="Tetratricopeptide repeat domain"/>
    <property type="match status" value="1"/>
</dbReference>
<dbReference type="CDD" id="cd07324">
    <property type="entry name" value="M48C_Oma1-like"/>
    <property type="match status" value="1"/>
</dbReference>
<dbReference type="RefSeq" id="WP_193955148.1">
    <property type="nucleotide sequence ID" value="NZ_JADEYS010000028.1"/>
</dbReference>
<dbReference type="GO" id="GO:0016020">
    <property type="term" value="C:membrane"/>
    <property type="evidence" value="ECO:0007669"/>
    <property type="project" value="TreeGrafter"/>
</dbReference>